<feature type="compositionally biased region" description="Low complexity" evidence="2">
    <location>
        <begin position="140"/>
        <end position="152"/>
    </location>
</feature>
<dbReference type="EMBL" id="KV428109">
    <property type="protein sequence ID" value="KZT36363.1"/>
    <property type="molecule type" value="Genomic_DNA"/>
</dbReference>
<protein>
    <recommendedName>
        <fullName evidence="4">DUF6535 domain-containing protein</fullName>
    </recommendedName>
</protein>
<dbReference type="InterPro" id="IPR045338">
    <property type="entry name" value="DUF6535"/>
</dbReference>
<keyword evidence="3" id="KW-1133">Transmembrane helix</keyword>
<proteinExistence type="predicted"/>
<feature type="coiled-coil region" evidence="1">
    <location>
        <begin position="27"/>
        <end position="61"/>
    </location>
</feature>
<evidence type="ECO:0000256" key="1">
    <source>
        <dbReference type="SAM" id="Coils"/>
    </source>
</evidence>
<evidence type="ECO:0000256" key="3">
    <source>
        <dbReference type="SAM" id="Phobius"/>
    </source>
</evidence>
<accession>A0A166BGU3</accession>
<feature type="transmembrane region" description="Helical" evidence="3">
    <location>
        <begin position="217"/>
        <end position="244"/>
    </location>
</feature>
<keyword evidence="3" id="KW-0812">Transmembrane</keyword>
<reference evidence="5 6" key="1">
    <citation type="journal article" date="2016" name="Mol. Biol. Evol.">
        <title>Comparative Genomics of Early-Diverging Mushroom-Forming Fungi Provides Insights into the Origins of Lignocellulose Decay Capabilities.</title>
        <authorList>
            <person name="Nagy L.G."/>
            <person name="Riley R."/>
            <person name="Tritt A."/>
            <person name="Adam C."/>
            <person name="Daum C."/>
            <person name="Floudas D."/>
            <person name="Sun H."/>
            <person name="Yadav J.S."/>
            <person name="Pangilinan J."/>
            <person name="Larsson K.H."/>
            <person name="Matsuura K."/>
            <person name="Barry K."/>
            <person name="Labutti K."/>
            <person name="Kuo R."/>
            <person name="Ohm R.A."/>
            <person name="Bhattacharya S.S."/>
            <person name="Shirouzu T."/>
            <person name="Yoshinaga Y."/>
            <person name="Martin F.M."/>
            <person name="Grigoriev I.V."/>
            <person name="Hibbett D.S."/>
        </authorList>
    </citation>
    <scope>NUCLEOTIDE SEQUENCE [LARGE SCALE GENOMIC DNA]</scope>
    <source>
        <strain evidence="5 6">HHB10207 ss-3</strain>
    </source>
</reference>
<sequence length="338" mass="37496">MSATPQNSTTVAASSDPFDTPLFRELLGLVRKQNDTLEEHKKKVEEQLEGHKQALDEHGKKFDVLIGDALKDDQPYDHKDLKDEPSWSALYEIAAGKMKEEAEESKGLMDVSLVFIAIFLTVLTAFLVPAAQSLSSSPGSTDDASTSSNSTQSPPPLPPRSDENVCSLYYLALIIAMCNAVLCVIGRQWVGKLLSRPVGRTHCERTMRPEERKRPALVWLKPLVVVLYWSLLSSIGLFIAGLLYQLQLLSTSFDETARVLEATWALGLFFVAGIIAIIAATTIHAIRFDLLPVRRVTEQGHFQITATHNGQVELEDRNPTGLEVRWFRASDHLHAIGH</sequence>
<dbReference type="AlphaFoldDB" id="A0A166BGU3"/>
<name>A0A166BGU3_9AGAM</name>
<evidence type="ECO:0000313" key="5">
    <source>
        <dbReference type="EMBL" id="KZT36363.1"/>
    </source>
</evidence>
<gene>
    <name evidence="5" type="ORF">SISSUDRAFT_70088</name>
</gene>
<feature type="transmembrane region" description="Helical" evidence="3">
    <location>
        <begin position="168"/>
        <end position="190"/>
    </location>
</feature>
<feature type="region of interest" description="Disordered" evidence="2">
    <location>
        <begin position="137"/>
        <end position="159"/>
    </location>
</feature>
<feature type="domain" description="DUF6535" evidence="4">
    <location>
        <begin position="87"/>
        <end position="246"/>
    </location>
</feature>
<evidence type="ECO:0000259" key="4">
    <source>
        <dbReference type="Pfam" id="PF20153"/>
    </source>
</evidence>
<feature type="transmembrane region" description="Helical" evidence="3">
    <location>
        <begin position="264"/>
        <end position="286"/>
    </location>
</feature>
<dbReference type="Pfam" id="PF20153">
    <property type="entry name" value="DUF6535"/>
    <property type="match status" value="1"/>
</dbReference>
<feature type="transmembrane region" description="Helical" evidence="3">
    <location>
        <begin position="107"/>
        <end position="128"/>
    </location>
</feature>
<evidence type="ECO:0000313" key="6">
    <source>
        <dbReference type="Proteomes" id="UP000076798"/>
    </source>
</evidence>
<dbReference type="OrthoDB" id="3221808at2759"/>
<keyword evidence="6" id="KW-1185">Reference proteome</keyword>
<dbReference type="Proteomes" id="UP000076798">
    <property type="component" value="Unassembled WGS sequence"/>
</dbReference>
<organism evidence="5 6">
    <name type="scientific">Sistotremastrum suecicum HHB10207 ss-3</name>
    <dbReference type="NCBI Taxonomy" id="1314776"/>
    <lineage>
        <taxon>Eukaryota</taxon>
        <taxon>Fungi</taxon>
        <taxon>Dikarya</taxon>
        <taxon>Basidiomycota</taxon>
        <taxon>Agaricomycotina</taxon>
        <taxon>Agaricomycetes</taxon>
        <taxon>Sistotremastrales</taxon>
        <taxon>Sistotremastraceae</taxon>
        <taxon>Sistotremastrum</taxon>
    </lineage>
</organism>
<keyword evidence="3" id="KW-0472">Membrane</keyword>
<evidence type="ECO:0000256" key="2">
    <source>
        <dbReference type="SAM" id="MobiDB-lite"/>
    </source>
</evidence>
<keyword evidence="1" id="KW-0175">Coiled coil</keyword>